<gene>
    <name evidence="2" type="ORF">FHS41_001994</name>
</gene>
<keyword evidence="1" id="KW-0472">Membrane</keyword>
<feature type="transmembrane region" description="Helical" evidence="1">
    <location>
        <begin position="58"/>
        <end position="80"/>
    </location>
</feature>
<sequence length="174" mass="18427">MSGLVDALVIVAVALVVIARQFRASRIDSERRWWLLPAILAVVALREPGILDPHHHTASVLLLGAELLVGLATGAGWAWTSRIWVEPDGTVWSENSMASVAVWGVGIGLRVGVFALGAAVGVHQDSSTLLLGLAGTLLVRAGILTWRGQSLRPAPNMSGAYRESTARPAGKERV</sequence>
<evidence type="ECO:0000313" key="3">
    <source>
        <dbReference type="Proteomes" id="UP000572907"/>
    </source>
</evidence>
<accession>A0A7W5F0I6</accession>
<keyword evidence="3" id="KW-1185">Reference proteome</keyword>
<evidence type="ECO:0008006" key="4">
    <source>
        <dbReference type="Google" id="ProtNLM"/>
    </source>
</evidence>
<proteinExistence type="predicted"/>
<dbReference type="AlphaFoldDB" id="A0A7W5F0I6"/>
<evidence type="ECO:0000256" key="1">
    <source>
        <dbReference type="SAM" id="Phobius"/>
    </source>
</evidence>
<feature type="transmembrane region" description="Helical" evidence="1">
    <location>
        <begin position="100"/>
        <end position="122"/>
    </location>
</feature>
<reference evidence="2 3" key="1">
    <citation type="submission" date="2020-08" db="EMBL/GenBank/DDBJ databases">
        <title>Genomic Encyclopedia of Type Strains, Phase III (KMG-III): the genomes of soil and plant-associated and newly described type strains.</title>
        <authorList>
            <person name="Whitman W."/>
        </authorList>
    </citation>
    <scope>NUCLEOTIDE SEQUENCE [LARGE SCALE GENOMIC DNA]</scope>
    <source>
        <strain evidence="2 3">CECT 3237</strain>
    </source>
</reference>
<name>A0A7W5F0I6_9ACTN</name>
<dbReference type="Proteomes" id="UP000572907">
    <property type="component" value="Unassembled WGS sequence"/>
</dbReference>
<dbReference type="RefSeq" id="WP_184589760.1">
    <property type="nucleotide sequence ID" value="NZ_BMUP01000001.1"/>
</dbReference>
<keyword evidence="1" id="KW-0812">Transmembrane</keyword>
<organism evidence="2 3">
    <name type="scientific">Streptomyces violarus</name>
    <dbReference type="NCBI Taxonomy" id="67380"/>
    <lineage>
        <taxon>Bacteria</taxon>
        <taxon>Bacillati</taxon>
        <taxon>Actinomycetota</taxon>
        <taxon>Actinomycetes</taxon>
        <taxon>Kitasatosporales</taxon>
        <taxon>Streptomycetaceae</taxon>
        <taxon>Streptomyces</taxon>
    </lineage>
</organism>
<keyword evidence="1" id="KW-1133">Transmembrane helix</keyword>
<feature type="transmembrane region" description="Helical" evidence="1">
    <location>
        <begin position="129"/>
        <end position="148"/>
    </location>
</feature>
<comment type="caution">
    <text evidence="2">The sequence shown here is derived from an EMBL/GenBank/DDBJ whole genome shotgun (WGS) entry which is preliminary data.</text>
</comment>
<dbReference type="EMBL" id="JACHXE010000001">
    <property type="protein sequence ID" value="MBB3075525.1"/>
    <property type="molecule type" value="Genomic_DNA"/>
</dbReference>
<protein>
    <recommendedName>
        <fullName evidence="4">DUF1453 domain-containing protein</fullName>
    </recommendedName>
</protein>
<evidence type="ECO:0000313" key="2">
    <source>
        <dbReference type="EMBL" id="MBB3075525.1"/>
    </source>
</evidence>